<evidence type="ECO:0000256" key="1">
    <source>
        <dbReference type="ARBA" id="ARBA00004370"/>
    </source>
</evidence>
<feature type="domain" description="PDZ" evidence="5">
    <location>
        <begin position="18"/>
        <end position="105"/>
    </location>
</feature>
<accession>A0ABD6EJQ4</accession>
<dbReference type="Pfam" id="PF00595">
    <property type="entry name" value="PDZ"/>
    <property type="match status" value="1"/>
</dbReference>
<dbReference type="GO" id="GO:0016020">
    <property type="term" value="C:membrane"/>
    <property type="evidence" value="ECO:0007669"/>
    <property type="project" value="UniProtKB-SubCell"/>
</dbReference>
<evidence type="ECO:0000256" key="4">
    <source>
        <dbReference type="SAM" id="Phobius"/>
    </source>
</evidence>
<evidence type="ECO:0000256" key="2">
    <source>
        <dbReference type="ARBA" id="ARBA00023136"/>
    </source>
</evidence>
<dbReference type="SUPFAM" id="SSF50156">
    <property type="entry name" value="PDZ domain-like"/>
    <property type="match status" value="1"/>
</dbReference>
<evidence type="ECO:0000256" key="3">
    <source>
        <dbReference type="SAM" id="MobiDB-lite"/>
    </source>
</evidence>
<keyword evidence="4" id="KW-0812">Transmembrane</keyword>
<evidence type="ECO:0000313" key="7">
    <source>
        <dbReference type="Proteomes" id="UP001608902"/>
    </source>
</evidence>
<keyword evidence="2 4" id="KW-0472">Membrane</keyword>
<reference evidence="6 7" key="1">
    <citation type="submission" date="2024-08" db="EMBL/GenBank/DDBJ databases">
        <title>Gnathostoma spinigerum genome.</title>
        <authorList>
            <person name="Gonzalez-Bertolin B."/>
            <person name="Monzon S."/>
            <person name="Zaballos A."/>
            <person name="Jimenez P."/>
            <person name="Dekumyoy P."/>
            <person name="Varona S."/>
            <person name="Cuesta I."/>
            <person name="Sumanam S."/>
            <person name="Adisakwattana P."/>
            <person name="Gasser R.B."/>
            <person name="Hernandez-Gonzalez A."/>
            <person name="Young N.D."/>
            <person name="Perteguer M.J."/>
        </authorList>
    </citation>
    <scope>NUCLEOTIDE SEQUENCE [LARGE SCALE GENOMIC DNA]</scope>
    <source>
        <strain evidence="6">AL3</strain>
        <tissue evidence="6">Liver</tissue>
    </source>
</reference>
<dbReference type="Proteomes" id="UP001608902">
    <property type="component" value="Unassembled WGS sequence"/>
</dbReference>
<dbReference type="Gene3D" id="2.30.42.10">
    <property type="match status" value="1"/>
</dbReference>
<dbReference type="PANTHER" id="PTHR23119">
    <property type="entry name" value="DISCS LARGE"/>
    <property type="match status" value="1"/>
</dbReference>
<keyword evidence="4" id="KW-1133">Transmembrane helix</keyword>
<dbReference type="SMART" id="SM00228">
    <property type="entry name" value="PDZ"/>
    <property type="match status" value="1"/>
</dbReference>
<evidence type="ECO:0000259" key="5">
    <source>
        <dbReference type="PROSITE" id="PS50106"/>
    </source>
</evidence>
<keyword evidence="7" id="KW-1185">Reference proteome</keyword>
<dbReference type="AlphaFoldDB" id="A0ABD6EJQ4"/>
<name>A0ABD6EJQ4_9BILA</name>
<dbReference type="InterPro" id="IPR050614">
    <property type="entry name" value="Synaptic_Scaffolding_LAP-MAGUK"/>
</dbReference>
<proteinExistence type="predicted"/>
<dbReference type="PROSITE" id="PS50106">
    <property type="entry name" value="PDZ"/>
    <property type="match status" value="1"/>
</dbReference>
<dbReference type="InterPro" id="IPR036034">
    <property type="entry name" value="PDZ_sf"/>
</dbReference>
<organism evidence="6 7">
    <name type="scientific">Gnathostoma spinigerum</name>
    <dbReference type="NCBI Taxonomy" id="75299"/>
    <lineage>
        <taxon>Eukaryota</taxon>
        <taxon>Metazoa</taxon>
        <taxon>Ecdysozoa</taxon>
        <taxon>Nematoda</taxon>
        <taxon>Chromadorea</taxon>
        <taxon>Rhabditida</taxon>
        <taxon>Spirurina</taxon>
        <taxon>Gnathostomatomorpha</taxon>
        <taxon>Gnathostomatoidea</taxon>
        <taxon>Gnathostomatidae</taxon>
        <taxon>Gnathostoma</taxon>
    </lineage>
</organism>
<evidence type="ECO:0000313" key="6">
    <source>
        <dbReference type="EMBL" id="MFH4976792.1"/>
    </source>
</evidence>
<dbReference type="EMBL" id="JBGFUD010001818">
    <property type="protein sequence ID" value="MFH4976792.1"/>
    <property type="molecule type" value="Genomic_DNA"/>
</dbReference>
<feature type="region of interest" description="Disordered" evidence="3">
    <location>
        <begin position="112"/>
        <end position="170"/>
    </location>
</feature>
<comment type="caution">
    <text evidence="6">The sequence shown here is derived from an EMBL/GenBank/DDBJ whole genome shotgun (WGS) entry which is preliminary data.</text>
</comment>
<gene>
    <name evidence="6" type="ORF">AB6A40_003501</name>
</gene>
<feature type="transmembrane region" description="Helical" evidence="4">
    <location>
        <begin position="266"/>
        <end position="287"/>
    </location>
</feature>
<sequence length="292" mass="31007">MLVNDESPLTNGSVKAVEIELNKGPKGFGFNIVGGCDSEHIPGDSGIFVSKVSKDGVAYSDGRLSEGDRILSVNGINLGYVTHKQAVAVFASVKGLATLLVEPDAERTLVNKPTTFAGITDSESNSSPVGGRTLRINPTPPSSENSPGSRENSSESMVEVSTRNTQSERYSSQIYARTAPRGPIAASYASSTDVSAHEKDILSDETILPTIELENGVRTKAQTISSVDDDRLLTLGMNPIIDDVPRTPKKPTSILDPSNPSIFTEILFVSVGLAALGVGIYVGIRIFRGRRS</sequence>
<feature type="compositionally biased region" description="Polar residues" evidence="3">
    <location>
        <begin position="142"/>
        <end position="170"/>
    </location>
</feature>
<protein>
    <recommendedName>
        <fullName evidence="5">PDZ domain-containing protein</fullName>
    </recommendedName>
</protein>
<comment type="subcellular location">
    <subcellularLocation>
        <location evidence="1">Membrane</location>
    </subcellularLocation>
</comment>
<dbReference type="InterPro" id="IPR001478">
    <property type="entry name" value="PDZ"/>
</dbReference>
<dbReference type="PANTHER" id="PTHR23119:SF51">
    <property type="entry name" value="DISKS LARGE 1 TUMOR SUPPRESSOR PROTEIN"/>
    <property type="match status" value="1"/>
</dbReference>